<dbReference type="Proteomes" id="UP000076552">
    <property type="component" value="Unassembled WGS sequence"/>
</dbReference>
<evidence type="ECO:0000313" key="1">
    <source>
        <dbReference type="EMBL" id="KZL71251.1"/>
    </source>
</evidence>
<gene>
    <name evidence="1" type="ORF">CT0861_06570</name>
</gene>
<organism evidence="1 2">
    <name type="scientific">Colletotrichum tofieldiae</name>
    <dbReference type="NCBI Taxonomy" id="708197"/>
    <lineage>
        <taxon>Eukaryota</taxon>
        <taxon>Fungi</taxon>
        <taxon>Dikarya</taxon>
        <taxon>Ascomycota</taxon>
        <taxon>Pezizomycotina</taxon>
        <taxon>Sordariomycetes</taxon>
        <taxon>Hypocreomycetidae</taxon>
        <taxon>Glomerellales</taxon>
        <taxon>Glomerellaceae</taxon>
        <taxon>Colletotrichum</taxon>
        <taxon>Colletotrichum spaethianum species complex</taxon>
    </lineage>
</organism>
<reference evidence="1 2" key="1">
    <citation type="submission" date="2015-06" db="EMBL/GenBank/DDBJ databases">
        <title>Survival trade-offs in plant roots during colonization by closely related pathogenic and mutualistic fungi.</title>
        <authorList>
            <person name="Hacquard S."/>
            <person name="Kracher B."/>
            <person name="Hiruma K."/>
            <person name="Weinman A."/>
            <person name="Muench P."/>
            <person name="Garrido Oter R."/>
            <person name="Ver Loren van Themaat E."/>
            <person name="Dallerey J.-F."/>
            <person name="Damm U."/>
            <person name="Henrissat B."/>
            <person name="Lespinet O."/>
            <person name="Thon M."/>
            <person name="Kemen E."/>
            <person name="McHardy A.C."/>
            <person name="Schulze-Lefert P."/>
            <person name="O'Connell R.J."/>
        </authorList>
    </citation>
    <scope>NUCLEOTIDE SEQUENCE [LARGE SCALE GENOMIC DNA]</scope>
    <source>
        <strain evidence="1 2">0861</strain>
    </source>
</reference>
<comment type="caution">
    <text evidence="1">The sequence shown here is derived from an EMBL/GenBank/DDBJ whole genome shotgun (WGS) entry which is preliminary data.</text>
</comment>
<keyword evidence="2" id="KW-1185">Reference proteome</keyword>
<name>A0A166SVE0_9PEZI</name>
<accession>A0A166SVE0</accession>
<proteinExistence type="predicted"/>
<sequence>MARCEASSVFRYQIARGAVLVSKYPDGVRAVETGRSSGTEMRAGVEGGRAGKLLSSPVGEGSIRGVASDS</sequence>
<dbReference type="AlphaFoldDB" id="A0A166SVE0"/>
<dbReference type="EMBL" id="LFIV01000075">
    <property type="protein sequence ID" value="KZL71251.1"/>
    <property type="molecule type" value="Genomic_DNA"/>
</dbReference>
<evidence type="ECO:0000313" key="2">
    <source>
        <dbReference type="Proteomes" id="UP000076552"/>
    </source>
</evidence>
<protein>
    <submittedName>
        <fullName evidence="1">Uncharacterized protein</fullName>
    </submittedName>
</protein>